<reference evidence="4" key="1">
    <citation type="submission" date="2023-09" db="EMBL/GenBank/DDBJ databases">
        <title>Undibacterium sp. 20NA77.5 isolated from freshwater.</title>
        <authorList>
            <person name="Le V."/>
            <person name="Ko S.-R."/>
            <person name="Ahn C.-Y."/>
            <person name="Oh H.-M."/>
        </authorList>
    </citation>
    <scope>NUCLEOTIDE SEQUENCE</scope>
    <source>
        <strain evidence="4">20NA77.5</strain>
    </source>
</reference>
<dbReference type="GO" id="GO:0016746">
    <property type="term" value="F:acyltransferase activity"/>
    <property type="evidence" value="ECO:0007669"/>
    <property type="project" value="UniProtKB-KW"/>
</dbReference>
<feature type="domain" description="SGNH" evidence="3">
    <location>
        <begin position="441"/>
        <end position="669"/>
    </location>
</feature>
<feature type="transmembrane region" description="Helical" evidence="1">
    <location>
        <begin position="308"/>
        <end position="328"/>
    </location>
</feature>
<feature type="transmembrane region" description="Helical" evidence="1">
    <location>
        <begin position="279"/>
        <end position="296"/>
    </location>
</feature>
<feature type="transmembrane region" description="Helical" evidence="1">
    <location>
        <begin position="252"/>
        <end position="273"/>
    </location>
</feature>
<feature type="transmembrane region" description="Helical" evidence="1">
    <location>
        <begin position="57"/>
        <end position="77"/>
    </location>
</feature>
<dbReference type="Pfam" id="PF01757">
    <property type="entry name" value="Acyl_transf_3"/>
    <property type="match status" value="1"/>
</dbReference>
<dbReference type="PANTHER" id="PTHR23028">
    <property type="entry name" value="ACETYLTRANSFERASE"/>
    <property type="match status" value="1"/>
</dbReference>
<organism evidence="4 5">
    <name type="scientific">Undibacterium cyanobacteriorum</name>
    <dbReference type="NCBI Taxonomy" id="3073561"/>
    <lineage>
        <taxon>Bacteria</taxon>
        <taxon>Pseudomonadati</taxon>
        <taxon>Pseudomonadota</taxon>
        <taxon>Betaproteobacteria</taxon>
        <taxon>Burkholderiales</taxon>
        <taxon>Oxalobacteraceae</taxon>
        <taxon>Undibacterium</taxon>
    </lineage>
</organism>
<dbReference type="Pfam" id="PF19040">
    <property type="entry name" value="SGNH"/>
    <property type="match status" value="1"/>
</dbReference>
<dbReference type="PANTHER" id="PTHR23028:SF53">
    <property type="entry name" value="ACYL_TRANSF_3 DOMAIN-CONTAINING PROTEIN"/>
    <property type="match status" value="1"/>
</dbReference>
<proteinExistence type="predicted"/>
<keyword evidence="1" id="KW-0812">Transmembrane</keyword>
<evidence type="ECO:0000313" key="5">
    <source>
        <dbReference type="Proteomes" id="UP001181355"/>
    </source>
</evidence>
<feature type="domain" description="Acyltransferase 3" evidence="2">
    <location>
        <begin position="32"/>
        <end position="365"/>
    </location>
</feature>
<dbReference type="Proteomes" id="UP001181355">
    <property type="component" value="Chromosome"/>
</dbReference>
<dbReference type="EMBL" id="CP133720">
    <property type="protein sequence ID" value="WMW80523.1"/>
    <property type="molecule type" value="Genomic_DNA"/>
</dbReference>
<evidence type="ECO:0000256" key="1">
    <source>
        <dbReference type="SAM" id="Phobius"/>
    </source>
</evidence>
<name>A0ABY9RH15_9BURK</name>
<protein>
    <submittedName>
        <fullName evidence="4">Acyltransferase family protein</fullName>
        <ecNumber evidence="4">2.3.1.-</ecNumber>
    </submittedName>
</protein>
<evidence type="ECO:0000259" key="3">
    <source>
        <dbReference type="Pfam" id="PF19040"/>
    </source>
</evidence>
<keyword evidence="4" id="KW-0808">Transferase</keyword>
<feature type="transmembrane region" description="Helical" evidence="1">
    <location>
        <begin position="98"/>
        <end position="117"/>
    </location>
</feature>
<keyword evidence="4" id="KW-0012">Acyltransferase</keyword>
<feature type="transmembrane region" description="Helical" evidence="1">
    <location>
        <begin position="377"/>
        <end position="394"/>
    </location>
</feature>
<feature type="transmembrane region" description="Helical" evidence="1">
    <location>
        <begin position="348"/>
        <end position="365"/>
    </location>
</feature>
<feature type="transmembrane region" description="Helical" evidence="1">
    <location>
        <begin position="188"/>
        <end position="208"/>
    </location>
</feature>
<feature type="transmembrane region" description="Helical" evidence="1">
    <location>
        <begin position="158"/>
        <end position="181"/>
    </location>
</feature>
<sequence length="684" mass="76616">MYNFLFSSGKNTFSRVRSTLPPPPPNHNYRPDIDGLRAVAVIAVLVYHAFPKLLPSGFIGVDIFFVISGFLITSIIVKEMALSHFSIFEFYGRRIRRIFPALLLVTFTVYALGWRSLLPSEYQQLGKHMAGSALFGANIVYWLESGYFDVASQLKPLLHLWSLGVEEQFYVVWPLVLLASLKLKIRPLFPILFLALCSFVANIVLIQTDPLQTFFLPHTRAWELAIGGLVALRVQQESTMDLSPRFASISSVTAKTVLSIFGAVLLVSAFFLIKDEKHFPGWYGVLPVLAAAILIYAGKDSRVVQLVLANRVMVAIGLISFPLYLWHWPLLSLLTILEAGQSTQVMKLMALAIALVLATLTYWLIEKPVRPTKSPHLTAIILLILMMGLGYLGYNTYARAGLGFRASAFQAISKAQGEWDFPGHLQNTAIDGVNLRSQAGTEAATTLFVGDSNLEQYYPRLDQLLQQPTPRYSILFLSEGGCLPIPHTISKETRECQDVANSVSKVLNANKQIRRVVIAAQWYGHLLVEVQNAKYVADGTEFPIGVNTEGYQKALNSLREQLTMLRRRGLEVYLILNIPIGIEFNPSYIAERSVQSLWQGFRLRTGGRRLSEFEVPFAQIKLDLSRAGKDSDVIVIDPTDTICSADLCSSVDENLAPKYKDNGHLRPTYVREHIRFMDQTIEVR</sequence>
<keyword evidence="5" id="KW-1185">Reference proteome</keyword>
<dbReference type="InterPro" id="IPR050879">
    <property type="entry name" value="Acyltransferase_3"/>
</dbReference>
<gene>
    <name evidence="4" type="ORF">RF679_18065</name>
</gene>
<keyword evidence="1" id="KW-0472">Membrane</keyword>
<evidence type="ECO:0000259" key="2">
    <source>
        <dbReference type="Pfam" id="PF01757"/>
    </source>
</evidence>
<evidence type="ECO:0000313" key="4">
    <source>
        <dbReference type="EMBL" id="WMW80523.1"/>
    </source>
</evidence>
<dbReference type="EC" id="2.3.1.-" evidence="4"/>
<dbReference type="InterPro" id="IPR043968">
    <property type="entry name" value="SGNH"/>
</dbReference>
<accession>A0ABY9RH15</accession>
<keyword evidence="1" id="KW-1133">Transmembrane helix</keyword>
<dbReference type="InterPro" id="IPR002656">
    <property type="entry name" value="Acyl_transf_3_dom"/>
</dbReference>